<dbReference type="RefSeq" id="WP_379537452.1">
    <property type="nucleotide sequence ID" value="NZ_JBHSDR010000003.1"/>
</dbReference>
<evidence type="ECO:0000256" key="5">
    <source>
        <dbReference type="ARBA" id="ARBA00022989"/>
    </source>
</evidence>
<accession>A0ABV8RLL4</accession>
<keyword evidence="4 7" id="KW-0812">Transmembrane</keyword>
<evidence type="ECO:0000313" key="9">
    <source>
        <dbReference type="Proteomes" id="UP001595828"/>
    </source>
</evidence>
<keyword evidence="9" id="KW-1185">Reference proteome</keyword>
<dbReference type="EMBL" id="JBHSDR010000003">
    <property type="protein sequence ID" value="MFC4293978.1"/>
    <property type="molecule type" value="Genomic_DNA"/>
</dbReference>
<proteinExistence type="predicted"/>
<reference evidence="9" key="1">
    <citation type="journal article" date="2019" name="Int. J. Syst. Evol. Microbiol.">
        <title>The Global Catalogue of Microorganisms (GCM) 10K type strain sequencing project: providing services to taxonomists for standard genome sequencing and annotation.</title>
        <authorList>
            <consortium name="The Broad Institute Genomics Platform"/>
            <consortium name="The Broad Institute Genome Sequencing Center for Infectious Disease"/>
            <person name="Wu L."/>
            <person name="Ma J."/>
        </authorList>
    </citation>
    <scope>NUCLEOTIDE SEQUENCE [LARGE SCALE GENOMIC DNA]</scope>
    <source>
        <strain evidence="9">CGMCC 1.12989</strain>
    </source>
</reference>
<organism evidence="8 9">
    <name type="scientific">Novosphingobium tardum</name>
    <dbReference type="NCBI Taxonomy" id="1538021"/>
    <lineage>
        <taxon>Bacteria</taxon>
        <taxon>Pseudomonadati</taxon>
        <taxon>Pseudomonadota</taxon>
        <taxon>Alphaproteobacteria</taxon>
        <taxon>Sphingomonadales</taxon>
        <taxon>Sphingomonadaceae</taxon>
        <taxon>Novosphingobium</taxon>
    </lineage>
</organism>
<protein>
    <submittedName>
        <fullName evidence="8">Glycosyltransferase family 4 protein</fullName>
    </submittedName>
</protein>
<feature type="transmembrane region" description="Helical" evidence="7">
    <location>
        <begin position="315"/>
        <end position="335"/>
    </location>
</feature>
<dbReference type="Proteomes" id="UP001595828">
    <property type="component" value="Unassembled WGS sequence"/>
</dbReference>
<evidence type="ECO:0000256" key="1">
    <source>
        <dbReference type="ARBA" id="ARBA00004651"/>
    </source>
</evidence>
<feature type="transmembrane region" description="Helical" evidence="7">
    <location>
        <begin position="290"/>
        <end position="309"/>
    </location>
</feature>
<feature type="transmembrane region" description="Helical" evidence="7">
    <location>
        <begin position="249"/>
        <end position="269"/>
    </location>
</feature>
<dbReference type="Pfam" id="PF00953">
    <property type="entry name" value="Glycos_transf_4"/>
    <property type="match status" value="1"/>
</dbReference>
<feature type="transmembrane region" description="Helical" evidence="7">
    <location>
        <begin position="216"/>
        <end position="237"/>
    </location>
</feature>
<keyword evidence="3" id="KW-0808">Transferase</keyword>
<gene>
    <name evidence="8" type="ORF">ACFO0A_02770</name>
</gene>
<feature type="transmembrane region" description="Helical" evidence="7">
    <location>
        <begin position="110"/>
        <end position="129"/>
    </location>
</feature>
<keyword evidence="6 7" id="KW-0472">Membrane</keyword>
<evidence type="ECO:0000256" key="2">
    <source>
        <dbReference type="ARBA" id="ARBA00022475"/>
    </source>
</evidence>
<feature type="transmembrane region" description="Helical" evidence="7">
    <location>
        <begin position="78"/>
        <end position="98"/>
    </location>
</feature>
<dbReference type="CDD" id="cd06853">
    <property type="entry name" value="GT_WecA_like"/>
    <property type="match status" value="1"/>
</dbReference>
<evidence type="ECO:0000313" key="8">
    <source>
        <dbReference type="EMBL" id="MFC4293978.1"/>
    </source>
</evidence>
<comment type="subcellular location">
    <subcellularLocation>
        <location evidence="1">Cell membrane</location>
        <topology evidence="1">Multi-pass membrane protein</topology>
    </subcellularLocation>
</comment>
<feature type="transmembrane region" description="Helical" evidence="7">
    <location>
        <begin position="6"/>
        <end position="30"/>
    </location>
</feature>
<dbReference type="InterPro" id="IPR000715">
    <property type="entry name" value="Glycosyl_transferase_4"/>
</dbReference>
<keyword evidence="2" id="KW-1003">Cell membrane</keyword>
<dbReference type="PANTHER" id="PTHR22926:SF3">
    <property type="entry name" value="UNDECAPRENYL-PHOSPHATE ALPHA-N-ACETYLGLUCOSAMINYL 1-PHOSPHATE TRANSFERASE"/>
    <property type="match status" value="1"/>
</dbReference>
<evidence type="ECO:0000256" key="3">
    <source>
        <dbReference type="ARBA" id="ARBA00022679"/>
    </source>
</evidence>
<evidence type="ECO:0000256" key="4">
    <source>
        <dbReference type="ARBA" id="ARBA00022692"/>
    </source>
</evidence>
<sequence length="379" mass="40281">MSENPVWFALASLYAVVLTVALAQFAPLLAGRLGLMDHPAAIKLHVRSTPLMGGVTVIGVLLPLLPIFMFVFEPEGLGNRALSVIVIATLLVTLIGVIDDRRDLPAALRFGLALAIFALAMAIEPRIVIDRLRITGLGSSLAVPGPVAFVFTLMIHVGFINSVNMADGKNGLVIGLVVIWLLFLLSVGPIGLIIVVLPLLQALGVLLVYNLRGKLFLGDGGTYGLSAFLGMVSIYAYNLADGHVTADTLALLYLVPGIDMLRLFFVRLMRGRSPFAGDRNHLHHLLEDGFGWPAGLIIYLALVSIPNLIALVAPLLVPTLFVGGALTYAVLYLGLSLDRRRRLARGSWRAPASPIDAAVGATGPVPVADTGSSVRNRDG</sequence>
<keyword evidence="5 7" id="KW-1133">Transmembrane helix</keyword>
<evidence type="ECO:0000256" key="6">
    <source>
        <dbReference type="ARBA" id="ARBA00023136"/>
    </source>
</evidence>
<feature type="transmembrane region" description="Helical" evidence="7">
    <location>
        <begin position="51"/>
        <end position="72"/>
    </location>
</feature>
<name>A0ABV8RLL4_9SPHN</name>
<evidence type="ECO:0000256" key="7">
    <source>
        <dbReference type="SAM" id="Phobius"/>
    </source>
</evidence>
<feature type="transmembrane region" description="Helical" evidence="7">
    <location>
        <begin position="141"/>
        <end position="163"/>
    </location>
</feature>
<dbReference type="PANTHER" id="PTHR22926">
    <property type="entry name" value="PHOSPHO-N-ACETYLMURAMOYL-PENTAPEPTIDE-TRANSFERASE"/>
    <property type="match status" value="1"/>
</dbReference>
<feature type="transmembrane region" description="Helical" evidence="7">
    <location>
        <begin position="170"/>
        <end position="186"/>
    </location>
</feature>
<comment type="caution">
    <text evidence="8">The sequence shown here is derived from an EMBL/GenBank/DDBJ whole genome shotgun (WGS) entry which is preliminary data.</text>
</comment>